<name>A0ABY5Y0Y2_9BACT</name>
<evidence type="ECO:0000313" key="2">
    <source>
        <dbReference type="Proteomes" id="UP001058120"/>
    </source>
</evidence>
<dbReference type="EMBL" id="CP065938">
    <property type="protein sequence ID" value="UWX05461.1"/>
    <property type="molecule type" value="Genomic_DNA"/>
</dbReference>
<proteinExistence type="predicted"/>
<evidence type="ECO:0000313" key="1">
    <source>
        <dbReference type="EMBL" id="UWX05461.1"/>
    </source>
</evidence>
<sequence>MANYTKEVLKVQPYFDMEAVMALLQETRLGGQVLEDMVHTFERVAKELNSVVLKTEKGDYLVVWLNEKAEQEADELFAKDPEKGFRFNCIGQSIIMNAVYQILPEVEQAGCAPCPVPNESIAEALKAENIPYLDGEPTLVRRFSVLTSLPFRGACEICYLREACPKANGQSDNFHSVELPGYQE</sequence>
<dbReference type="Proteomes" id="UP001058120">
    <property type="component" value="Chromosome"/>
</dbReference>
<gene>
    <name evidence="1" type="ORF">JBF11_08425</name>
</gene>
<keyword evidence="2" id="KW-1185">Reference proteome</keyword>
<protein>
    <submittedName>
        <fullName evidence="1">Uncharacterized protein</fullName>
    </submittedName>
</protein>
<dbReference type="RefSeq" id="WP_334315041.1">
    <property type="nucleotide sequence ID" value="NZ_CP065938.1"/>
</dbReference>
<reference evidence="1" key="1">
    <citation type="submission" date="2020-12" db="EMBL/GenBank/DDBJ databases">
        <title>Taurinivorans muris gen. nov., sp. nov., fundamental and realized metabolic niche of a ubiquitous sulfidogenic bacterium in the murine intestine.</title>
        <authorList>
            <person name="Ye H."/>
            <person name="Hanson B.T."/>
            <person name="Loy A."/>
        </authorList>
    </citation>
    <scope>NUCLEOTIDE SEQUENCE</scope>
    <source>
        <strain evidence="1">LT0009</strain>
    </source>
</reference>
<organism evidence="1 2">
    <name type="scientific">Taurinivorans muris</name>
    <dbReference type="NCBI Taxonomy" id="2787751"/>
    <lineage>
        <taxon>Bacteria</taxon>
        <taxon>Pseudomonadati</taxon>
        <taxon>Thermodesulfobacteriota</taxon>
        <taxon>Desulfovibrionia</taxon>
        <taxon>Desulfovibrionales</taxon>
        <taxon>Desulfovibrionaceae</taxon>
        <taxon>Taurinivorans</taxon>
    </lineage>
</organism>
<accession>A0ABY5Y0Y2</accession>